<proteinExistence type="predicted"/>
<keyword evidence="3" id="KW-1185">Reference proteome</keyword>
<comment type="caution">
    <text evidence="2">The sequence shown here is derived from an EMBL/GenBank/DDBJ whole genome shotgun (WGS) entry which is preliminary data.</text>
</comment>
<gene>
    <name evidence="2" type="ORF">PIB30_013080</name>
</gene>
<evidence type="ECO:0000313" key="2">
    <source>
        <dbReference type="EMBL" id="MED6156274.1"/>
    </source>
</evidence>
<organism evidence="2 3">
    <name type="scientific">Stylosanthes scabra</name>
    <dbReference type="NCBI Taxonomy" id="79078"/>
    <lineage>
        <taxon>Eukaryota</taxon>
        <taxon>Viridiplantae</taxon>
        <taxon>Streptophyta</taxon>
        <taxon>Embryophyta</taxon>
        <taxon>Tracheophyta</taxon>
        <taxon>Spermatophyta</taxon>
        <taxon>Magnoliopsida</taxon>
        <taxon>eudicotyledons</taxon>
        <taxon>Gunneridae</taxon>
        <taxon>Pentapetalae</taxon>
        <taxon>rosids</taxon>
        <taxon>fabids</taxon>
        <taxon>Fabales</taxon>
        <taxon>Fabaceae</taxon>
        <taxon>Papilionoideae</taxon>
        <taxon>50 kb inversion clade</taxon>
        <taxon>dalbergioids sensu lato</taxon>
        <taxon>Dalbergieae</taxon>
        <taxon>Pterocarpus clade</taxon>
        <taxon>Stylosanthes</taxon>
    </lineage>
</organism>
<protein>
    <submittedName>
        <fullName evidence="2">Uncharacterized protein</fullName>
    </submittedName>
</protein>
<accession>A0ABU6U5M5</accession>
<evidence type="ECO:0000256" key="1">
    <source>
        <dbReference type="SAM" id="MobiDB-lite"/>
    </source>
</evidence>
<name>A0ABU6U5M5_9FABA</name>
<feature type="compositionally biased region" description="Basic and acidic residues" evidence="1">
    <location>
        <begin position="9"/>
        <end position="19"/>
    </location>
</feature>
<reference evidence="2 3" key="1">
    <citation type="journal article" date="2023" name="Plants (Basel)">
        <title>Bridging the Gap: Combining Genomics and Transcriptomics Approaches to Understand Stylosanthes scabra, an Orphan Legume from the Brazilian Caatinga.</title>
        <authorList>
            <person name="Ferreira-Neto J.R.C."/>
            <person name="da Silva M.D."/>
            <person name="Binneck E."/>
            <person name="de Melo N.F."/>
            <person name="da Silva R.H."/>
            <person name="de Melo A.L.T.M."/>
            <person name="Pandolfi V."/>
            <person name="Bustamante F.O."/>
            <person name="Brasileiro-Vidal A.C."/>
            <person name="Benko-Iseppon A.M."/>
        </authorList>
    </citation>
    <scope>NUCLEOTIDE SEQUENCE [LARGE SCALE GENOMIC DNA]</scope>
    <source>
        <tissue evidence="2">Leaves</tissue>
    </source>
</reference>
<dbReference type="Proteomes" id="UP001341840">
    <property type="component" value="Unassembled WGS sequence"/>
</dbReference>
<evidence type="ECO:0000313" key="3">
    <source>
        <dbReference type="Proteomes" id="UP001341840"/>
    </source>
</evidence>
<feature type="region of interest" description="Disordered" evidence="1">
    <location>
        <begin position="1"/>
        <end position="34"/>
    </location>
</feature>
<dbReference type="EMBL" id="JASCZI010120862">
    <property type="protein sequence ID" value="MED6156274.1"/>
    <property type="molecule type" value="Genomic_DNA"/>
</dbReference>
<sequence length="90" mass="10231">MVKLCVGRKSTDHPVKRMDEMEDGQGVKGKGRPKKTIQENWMSRRPKFTKRTQSQAPRRPFQCLGAQQQCQHHTSTILAPRCPNSTQIGA</sequence>